<keyword evidence="6 11" id="KW-0169">Cobalamin biosynthesis</keyword>
<evidence type="ECO:0000256" key="1">
    <source>
        <dbReference type="ARBA" id="ARBA00002197"/>
    </source>
</evidence>
<keyword evidence="7 11" id="KW-0328">Glycosyltransferase</keyword>
<feature type="region of interest" description="Disordered" evidence="12">
    <location>
        <begin position="220"/>
        <end position="241"/>
    </location>
</feature>
<dbReference type="Proteomes" id="UP000632454">
    <property type="component" value="Unassembled WGS sequence"/>
</dbReference>
<dbReference type="InterPro" id="IPR027417">
    <property type="entry name" value="P-loop_NTPase"/>
</dbReference>
<evidence type="ECO:0000313" key="13">
    <source>
        <dbReference type="EMBL" id="GGF29101.1"/>
    </source>
</evidence>
<dbReference type="CDD" id="cd00544">
    <property type="entry name" value="CobU"/>
    <property type="match status" value="1"/>
</dbReference>
<feature type="active site" description="Proton acceptor" evidence="11">
    <location>
        <position position="557"/>
    </location>
</feature>
<proteinExistence type="inferred from homology"/>
<protein>
    <recommendedName>
        <fullName evidence="5 11">Nicotinate-nucleotide--dimethylbenzimidazole phosphoribosyltransferase</fullName>
        <shortName evidence="11">NN:DBI PRT</shortName>
        <ecNumber evidence="4 11">2.4.2.21</ecNumber>
    </recommendedName>
    <alternativeName>
        <fullName evidence="9 11">N(1)-alpha-phosphoribosyltransferase</fullName>
    </alternativeName>
</protein>
<evidence type="ECO:0000256" key="11">
    <source>
        <dbReference type="HAMAP-Rule" id="MF_00230"/>
    </source>
</evidence>
<dbReference type="InterPro" id="IPR036087">
    <property type="entry name" value="Nict_dMeBzImd_PRibTrfase_sf"/>
</dbReference>
<dbReference type="PANTHER" id="PTHR43463">
    <property type="entry name" value="NICOTINATE-NUCLEOTIDE--DIMETHYLBENZIMIDAZOLE PHOSPHORIBOSYLTRANSFERASE"/>
    <property type="match status" value="1"/>
</dbReference>
<gene>
    <name evidence="11" type="primary">cobT</name>
    <name evidence="13" type="ORF">GCM10007298_26250</name>
</gene>
<dbReference type="RefSeq" id="WP_188490096.1">
    <property type="nucleotide sequence ID" value="NZ_BMCS01000001.1"/>
</dbReference>
<evidence type="ECO:0000256" key="3">
    <source>
        <dbReference type="ARBA" id="ARBA00007110"/>
    </source>
</evidence>
<keyword evidence="14" id="KW-1185">Reference proteome</keyword>
<organism evidence="13 14">
    <name type="scientific">Williamsia phyllosphaerae</name>
    <dbReference type="NCBI Taxonomy" id="885042"/>
    <lineage>
        <taxon>Bacteria</taxon>
        <taxon>Bacillati</taxon>
        <taxon>Actinomycetota</taxon>
        <taxon>Actinomycetes</taxon>
        <taxon>Mycobacteriales</taxon>
        <taxon>Nocardiaceae</taxon>
        <taxon>Williamsia</taxon>
    </lineage>
</organism>
<dbReference type="InterPro" id="IPR017846">
    <property type="entry name" value="Nict_dMeBzImd_PRibTrfase_bact"/>
</dbReference>
<dbReference type="SUPFAM" id="SSF52733">
    <property type="entry name" value="Nicotinate mononucleotide:5,6-dimethylbenzimidazole phosphoribosyltransferase (CobT)"/>
    <property type="match status" value="1"/>
</dbReference>
<dbReference type="InterPro" id="IPR003200">
    <property type="entry name" value="Nict_dMeBzImd_PRibTrfase"/>
</dbReference>
<keyword evidence="8 11" id="KW-0808">Transferase</keyword>
<evidence type="ECO:0000313" key="14">
    <source>
        <dbReference type="Proteomes" id="UP000632454"/>
    </source>
</evidence>
<evidence type="ECO:0000256" key="7">
    <source>
        <dbReference type="ARBA" id="ARBA00022676"/>
    </source>
</evidence>
<dbReference type="Pfam" id="PF02283">
    <property type="entry name" value="CobU"/>
    <property type="match status" value="1"/>
</dbReference>
<comment type="pathway">
    <text evidence="2 11">Nucleoside biosynthesis; alpha-ribazole biosynthesis; alpha-ribazole from 5,6-dimethylbenzimidazole: step 1/2.</text>
</comment>
<evidence type="ECO:0000256" key="10">
    <source>
        <dbReference type="ARBA" id="ARBA00047340"/>
    </source>
</evidence>
<accession>A0ABQ1UZI8</accession>
<name>A0ABQ1UZI8_9NOCA</name>
<dbReference type="SUPFAM" id="SSF52540">
    <property type="entry name" value="P-loop containing nucleoside triphosphate hydrolases"/>
    <property type="match status" value="1"/>
</dbReference>
<evidence type="ECO:0000256" key="6">
    <source>
        <dbReference type="ARBA" id="ARBA00022573"/>
    </source>
</evidence>
<comment type="caution">
    <text evidence="13">The sequence shown here is derived from an EMBL/GenBank/DDBJ whole genome shotgun (WGS) entry which is preliminary data.</text>
</comment>
<evidence type="ECO:0000256" key="8">
    <source>
        <dbReference type="ARBA" id="ARBA00022679"/>
    </source>
</evidence>
<dbReference type="NCBIfam" id="NF000996">
    <property type="entry name" value="PRK00105.1"/>
    <property type="match status" value="1"/>
</dbReference>
<comment type="similarity">
    <text evidence="3 11">Belongs to the CobT family.</text>
</comment>
<dbReference type="PANTHER" id="PTHR43463:SF1">
    <property type="entry name" value="NICOTINATE-NUCLEOTIDE--DIMETHYLBENZIMIDAZOLE PHOSPHORIBOSYLTRANSFERASE"/>
    <property type="match status" value="1"/>
</dbReference>
<dbReference type="Gene3D" id="3.40.50.10210">
    <property type="match status" value="1"/>
</dbReference>
<comment type="catalytic activity">
    <reaction evidence="10 11">
        <text>5,6-dimethylbenzimidazole + nicotinate beta-D-ribonucleotide = alpha-ribazole 5'-phosphate + nicotinate + H(+)</text>
        <dbReference type="Rhea" id="RHEA:11196"/>
        <dbReference type="ChEBI" id="CHEBI:15378"/>
        <dbReference type="ChEBI" id="CHEBI:15890"/>
        <dbReference type="ChEBI" id="CHEBI:32544"/>
        <dbReference type="ChEBI" id="CHEBI:57502"/>
        <dbReference type="ChEBI" id="CHEBI:57918"/>
        <dbReference type="EC" id="2.4.2.21"/>
    </reaction>
</comment>
<dbReference type="Gene3D" id="3.40.50.300">
    <property type="entry name" value="P-loop containing nucleotide triphosphate hydrolases"/>
    <property type="match status" value="1"/>
</dbReference>
<dbReference type="Pfam" id="PF02277">
    <property type="entry name" value="DBI_PRT"/>
    <property type="match status" value="1"/>
</dbReference>
<dbReference type="HAMAP" id="MF_00230">
    <property type="entry name" value="CobT"/>
    <property type="match status" value="1"/>
</dbReference>
<evidence type="ECO:0000256" key="4">
    <source>
        <dbReference type="ARBA" id="ARBA00011991"/>
    </source>
</evidence>
<evidence type="ECO:0000256" key="9">
    <source>
        <dbReference type="ARBA" id="ARBA00030686"/>
    </source>
</evidence>
<dbReference type="EC" id="2.4.2.21" evidence="4 11"/>
<dbReference type="NCBIfam" id="TIGR03160">
    <property type="entry name" value="cobT_DBIPRT"/>
    <property type="match status" value="1"/>
</dbReference>
<dbReference type="Gene3D" id="1.10.1610.10">
    <property type="match status" value="1"/>
</dbReference>
<evidence type="ECO:0000256" key="12">
    <source>
        <dbReference type="SAM" id="MobiDB-lite"/>
    </source>
</evidence>
<sequence length="597" mass="60548">MRTLILGGVHSGKSAYAEELIAAATGAGSARYLATAVTPATGDPEWTARIDGHRRRRPDNWTTVETGDLAEALRTDSTTPSLIDDLGNWVSSHLDSVGGWDDPTVDLSDRTTDFCAAISAFEGDLVLVSPEVGLSLVAPTPSGRRFQQELGSVNAAVAAVCDRVVLVVAGRPIDLADSDTVVTVTATPSAATATSPAAPVAAASVAAASVAAASVVAAPGAPTEPDTAEPVPSSPATIGDHHSAADEFDVIESPSRRVEAQARARQLQLTKPAGSLGRLEEIANWVASCQGACPPAPFRAPTVVVFAGDHGVAHAGVSAYPPEVTAQMVANISAGGAAINVLAERAGATVRVEDISVDADLDPSLSRFKVRRGSQDMRTTDALTAAEANAAVANGRAIADELVDSGVDLLIAGDLGIGNTTPAAALIGVLTDTEPVVVVGRGTGIDDDGWIRKTAAIRDGMRRGRAVSRSPIALLAAVAGADIAAMAGFLAQAALRRTPVILDGVVVTAAALVAEDLAPGASQWWLAGHRSDEPAHSIALRQLALEPVLEFSMRLGEGSGAVTALPIVQAAVATLASMATFADAGVSDADATAPAPV</sequence>
<evidence type="ECO:0000256" key="2">
    <source>
        <dbReference type="ARBA" id="ARBA00005049"/>
    </source>
</evidence>
<comment type="function">
    <text evidence="1 11">Catalyzes the synthesis of alpha-ribazole-5'-phosphate from nicotinate mononucleotide (NAMN) and 5,6-dimethylbenzimidazole (DMB).</text>
</comment>
<dbReference type="InterPro" id="IPR023195">
    <property type="entry name" value="Nict_dMeBzImd_PRibTrfase_N"/>
</dbReference>
<evidence type="ECO:0000256" key="5">
    <source>
        <dbReference type="ARBA" id="ARBA00015486"/>
    </source>
</evidence>
<dbReference type="InterPro" id="IPR003203">
    <property type="entry name" value="CobU/CobP"/>
</dbReference>
<dbReference type="EMBL" id="BMCS01000001">
    <property type="protein sequence ID" value="GGF29101.1"/>
    <property type="molecule type" value="Genomic_DNA"/>
</dbReference>
<dbReference type="CDD" id="cd02439">
    <property type="entry name" value="DMB-PRT_CobT"/>
    <property type="match status" value="1"/>
</dbReference>
<reference evidence="14" key="1">
    <citation type="journal article" date="2019" name="Int. J. Syst. Evol. Microbiol.">
        <title>The Global Catalogue of Microorganisms (GCM) 10K type strain sequencing project: providing services to taxonomists for standard genome sequencing and annotation.</title>
        <authorList>
            <consortium name="The Broad Institute Genomics Platform"/>
            <consortium name="The Broad Institute Genome Sequencing Center for Infectious Disease"/>
            <person name="Wu L."/>
            <person name="Ma J."/>
        </authorList>
    </citation>
    <scope>NUCLEOTIDE SEQUENCE [LARGE SCALE GENOMIC DNA]</scope>
    <source>
        <strain evidence="14">CCM 7855</strain>
    </source>
</reference>